<gene>
    <name evidence="2" type="ORF">AJ85_17575</name>
</gene>
<protein>
    <recommendedName>
        <fullName evidence="4">Pilus assembly protein TadE</fullName>
    </recommendedName>
</protein>
<proteinExistence type="predicted"/>
<feature type="transmembrane region" description="Helical" evidence="1">
    <location>
        <begin position="20"/>
        <end position="46"/>
    </location>
</feature>
<dbReference type="Proteomes" id="UP000297014">
    <property type="component" value="Unassembled WGS sequence"/>
</dbReference>
<keyword evidence="1" id="KW-1133">Transmembrane helix</keyword>
<organism evidence="2 3">
    <name type="scientific">Alkalihalobacillus alcalophilus ATCC 27647 = CGMCC 1.3604</name>
    <dbReference type="NCBI Taxonomy" id="1218173"/>
    <lineage>
        <taxon>Bacteria</taxon>
        <taxon>Bacillati</taxon>
        <taxon>Bacillota</taxon>
        <taxon>Bacilli</taxon>
        <taxon>Bacillales</taxon>
        <taxon>Bacillaceae</taxon>
        <taxon>Alkalihalobacillus</taxon>
    </lineage>
</organism>
<keyword evidence="1" id="KW-0812">Transmembrane</keyword>
<sequence>MAELIHKRLKRFKDDQSGVFTIEASMLFPIILIITMCLIFFSLFIYQKSVVQYQANKIADQVASSWTNSQMDPKTGEFSTYTTFDGGDGLYWRTAEASFLDFLNIPSVGTNRAADKLRPELEDAALGNVTVEMKPQLFGFNAIVVTVEQPLSFPSYVTDLFGVTEIKAQSQRPITEPVEWIRNVDFAVYFYGKIGEFGSYIEKIGSNKN</sequence>
<keyword evidence="1" id="KW-0472">Membrane</keyword>
<dbReference type="AlphaFoldDB" id="A0A4S4K0L0"/>
<name>A0A4S4K0L0_ALKAL</name>
<evidence type="ECO:0000313" key="3">
    <source>
        <dbReference type="Proteomes" id="UP000297014"/>
    </source>
</evidence>
<dbReference type="RefSeq" id="WP_003321111.1">
    <property type="nucleotide sequence ID" value="NZ_ALPT02000041.1"/>
</dbReference>
<evidence type="ECO:0000256" key="1">
    <source>
        <dbReference type="SAM" id="Phobius"/>
    </source>
</evidence>
<evidence type="ECO:0008006" key="4">
    <source>
        <dbReference type="Google" id="ProtNLM"/>
    </source>
</evidence>
<accession>A0A4S4K0L0</accession>
<dbReference type="EMBL" id="JALP01000228">
    <property type="protein sequence ID" value="THG89479.1"/>
    <property type="molecule type" value="Genomic_DNA"/>
</dbReference>
<evidence type="ECO:0000313" key="2">
    <source>
        <dbReference type="EMBL" id="THG89479.1"/>
    </source>
</evidence>
<dbReference type="OrthoDB" id="2703555at2"/>
<comment type="caution">
    <text evidence="2">The sequence shown here is derived from an EMBL/GenBank/DDBJ whole genome shotgun (WGS) entry which is preliminary data.</text>
</comment>
<reference evidence="2 3" key="1">
    <citation type="submission" date="2014-01" db="EMBL/GenBank/DDBJ databases">
        <title>Draft genome sequencing of Bacillus alcalophilus CGMCC 1.3604.</title>
        <authorList>
            <person name="Yang J."/>
            <person name="Diao L."/>
            <person name="Yang S."/>
        </authorList>
    </citation>
    <scope>NUCLEOTIDE SEQUENCE [LARGE SCALE GENOMIC DNA]</scope>
    <source>
        <strain evidence="2 3">CGMCC 1.3604</strain>
    </source>
</reference>